<proteinExistence type="predicted"/>
<feature type="transmembrane region" description="Helical" evidence="2">
    <location>
        <begin position="43"/>
        <end position="65"/>
    </location>
</feature>
<dbReference type="EMBL" id="CP065053">
    <property type="protein sequence ID" value="QPI50178.1"/>
    <property type="molecule type" value="Genomic_DNA"/>
</dbReference>
<keyword evidence="2" id="KW-1133">Transmembrane helix</keyword>
<dbReference type="Proteomes" id="UP000662888">
    <property type="component" value="Chromosome"/>
</dbReference>
<name>A0AA49A858_9BURK</name>
<reference evidence="3 4" key="1">
    <citation type="submission" date="2020-11" db="EMBL/GenBank/DDBJ databases">
        <authorList>
            <person name="Sun Q."/>
        </authorList>
    </citation>
    <scope>NUCLEOTIDE SEQUENCE [LARGE SCALE GENOMIC DNA]</scope>
    <source>
        <strain evidence="3 4">P8398</strain>
    </source>
</reference>
<sequence>MDTNHKALETPERTVNNVANLTLGAAIFLPRLASPGGQNHAQMAGQLMGAVMVAAILLGALRFFLRKRPARQMVMAKFVVAFLLFIAGVGNTVGMHRDDAASQSAQRQLLATMSQTGEQSSAAAPAPASEDARVLVAFLDGMGAVLKRQMADNDRLEKEFGKLSLTALTPESLTSRKGIDLARGQMSRFRQLIDQRDTQAKACVEEGREYLRTTLIPERYRNMDMSKVALIGEKTLELNAELSAVQKELIDRVGAILDFAQPRLGKIELQQHTLVFSSDADLATFRRLSAALDDAGTREAAAGEKFAAHRQKIRSDAITSLSTGLH</sequence>
<evidence type="ECO:0000256" key="1">
    <source>
        <dbReference type="SAM" id="MobiDB-lite"/>
    </source>
</evidence>
<feature type="region of interest" description="Disordered" evidence="1">
    <location>
        <begin position="106"/>
        <end position="126"/>
    </location>
</feature>
<evidence type="ECO:0000256" key="2">
    <source>
        <dbReference type="SAM" id="Phobius"/>
    </source>
</evidence>
<keyword evidence="2" id="KW-0472">Membrane</keyword>
<evidence type="ECO:0000313" key="3">
    <source>
        <dbReference type="EMBL" id="QPI50178.1"/>
    </source>
</evidence>
<feature type="transmembrane region" description="Helical" evidence="2">
    <location>
        <begin position="74"/>
        <end position="94"/>
    </location>
</feature>
<accession>A0AA49A858</accession>
<organism evidence="3 4">
    <name type="scientific">Massilia antarctica</name>
    <dbReference type="NCBI Taxonomy" id="2765360"/>
    <lineage>
        <taxon>Bacteria</taxon>
        <taxon>Pseudomonadati</taxon>
        <taxon>Pseudomonadota</taxon>
        <taxon>Betaproteobacteria</taxon>
        <taxon>Burkholderiales</taxon>
        <taxon>Oxalobacteraceae</taxon>
        <taxon>Telluria group</taxon>
        <taxon>Massilia</taxon>
    </lineage>
</organism>
<gene>
    <name evidence="3" type="ORF">IV454_00610</name>
</gene>
<keyword evidence="2" id="KW-0812">Transmembrane</keyword>
<protein>
    <submittedName>
        <fullName evidence="3">Uncharacterized protein</fullName>
    </submittedName>
</protein>
<dbReference type="RefSeq" id="WP_206089740.1">
    <property type="nucleotide sequence ID" value="NZ_CP065053.1"/>
</dbReference>
<keyword evidence="4" id="KW-1185">Reference proteome</keyword>
<evidence type="ECO:0000313" key="4">
    <source>
        <dbReference type="Proteomes" id="UP000662888"/>
    </source>
</evidence>